<proteinExistence type="predicted"/>
<dbReference type="SUPFAM" id="SSF53474">
    <property type="entry name" value="alpha/beta-Hydrolases"/>
    <property type="match status" value="1"/>
</dbReference>
<sequence>MRNLFAALIASAMFTSPAMAKCLDRDAACEIELGEYHVLAPEGPADDTRPAVVFLHGYGNHGGNTINNVALIEPMLVRGYVVIAPTGLPRENGPGSRWSFLPEDDRRNELAFINAVLEDVQAKAPFDRSRVLLAGFSEGAFQTSYIACETPEEFAAYAPLAGGFWRPHPDNCAGPVRLLQTHGWSDGTVPIEGRPLAGGKFLQGDIFQTLQIWRDANSCDQMRADERTTDGPFWLRTWTHCAPGSALQFALHEGGHALPEGWSDFALDWFERLSTSEVSQ</sequence>
<evidence type="ECO:0000313" key="6">
    <source>
        <dbReference type="Proteomes" id="UP000193061"/>
    </source>
</evidence>
<keyword evidence="2" id="KW-0378">Hydrolase</keyword>
<dbReference type="AlphaFoldDB" id="A0A1X6YLU6"/>
<dbReference type="EMBL" id="FWFX01000002">
    <property type="protein sequence ID" value="SLN25015.1"/>
    <property type="molecule type" value="Genomic_DNA"/>
</dbReference>
<dbReference type="InterPro" id="IPR003140">
    <property type="entry name" value="PLipase/COase/thioEstase"/>
</dbReference>
<evidence type="ECO:0000313" key="5">
    <source>
        <dbReference type="EMBL" id="SLN25015.1"/>
    </source>
</evidence>
<dbReference type="InterPro" id="IPR050955">
    <property type="entry name" value="Plant_Biomass_Hydrol_Est"/>
</dbReference>
<evidence type="ECO:0000256" key="3">
    <source>
        <dbReference type="SAM" id="SignalP"/>
    </source>
</evidence>
<accession>A0A1X6YLU6</accession>
<organism evidence="5 6">
    <name type="scientific">Roseovarius albus</name>
    <dbReference type="NCBI Taxonomy" id="1247867"/>
    <lineage>
        <taxon>Bacteria</taxon>
        <taxon>Pseudomonadati</taxon>
        <taxon>Pseudomonadota</taxon>
        <taxon>Alphaproteobacteria</taxon>
        <taxon>Rhodobacterales</taxon>
        <taxon>Roseobacteraceae</taxon>
        <taxon>Roseovarius</taxon>
    </lineage>
</organism>
<reference evidence="5 6" key="1">
    <citation type="submission" date="2017-03" db="EMBL/GenBank/DDBJ databases">
        <authorList>
            <person name="Afonso C.L."/>
            <person name="Miller P.J."/>
            <person name="Scott M.A."/>
            <person name="Spackman E."/>
            <person name="Goraichik I."/>
            <person name="Dimitrov K.M."/>
            <person name="Suarez D.L."/>
            <person name="Swayne D.E."/>
        </authorList>
    </citation>
    <scope>NUCLEOTIDE SEQUENCE [LARGE SCALE GENOMIC DNA]</scope>
    <source>
        <strain evidence="5 6">CECT 7450</strain>
    </source>
</reference>
<name>A0A1X6YLU6_9RHOB</name>
<dbReference type="Pfam" id="PF02230">
    <property type="entry name" value="Abhydrolase_2"/>
    <property type="match status" value="1"/>
</dbReference>
<feature type="chain" id="PRO_5013163261" evidence="3">
    <location>
        <begin position="21"/>
        <end position="280"/>
    </location>
</feature>
<protein>
    <submittedName>
        <fullName evidence="5">Phospholipase/Carboxylesterase</fullName>
    </submittedName>
</protein>
<keyword evidence="1 3" id="KW-0732">Signal</keyword>
<keyword evidence="6" id="KW-1185">Reference proteome</keyword>
<dbReference type="PANTHER" id="PTHR43037:SF5">
    <property type="entry name" value="FERULOYL ESTERASE"/>
    <property type="match status" value="1"/>
</dbReference>
<evidence type="ECO:0000256" key="1">
    <source>
        <dbReference type="ARBA" id="ARBA00022729"/>
    </source>
</evidence>
<dbReference type="InterPro" id="IPR029058">
    <property type="entry name" value="AB_hydrolase_fold"/>
</dbReference>
<dbReference type="Gene3D" id="3.40.50.1820">
    <property type="entry name" value="alpha/beta hydrolase"/>
    <property type="match status" value="1"/>
</dbReference>
<feature type="signal peptide" evidence="3">
    <location>
        <begin position="1"/>
        <end position="20"/>
    </location>
</feature>
<dbReference type="PANTHER" id="PTHR43037">
    <property type="entry name" value="UNNAMED PRODUCT-RELATED"/>
    <property type="match status" value="1"/>
</dbReference>
<dbReference type="OrthoDB" id="9805640at2"/>
<gene>
    <name evidence="5" type="ORF">ROA7450_01032</name>
</gene>
<evidence type="ECO:0000259" key="4">
    <source>
        <dbReference type="Pfam" id="PF02230"/>
    </source>
</evidence>
<feature type="domain" description="Phospholipase/carboxylesterase/thioesterase" evidence="4">
    <location>
        <begin position="44"/>
        <end position="192"/>
    </location>
</feature>
<evidence type="ECO:0000256" key="2">
    <source>
        <dbReference type="ARBA" id="ARBA00022801"/>
    </source>
</evidence>
<dbReference type="Proteomes" id="UP000193061">
    <property type="component" value="Unassembled WGS sequence"/>
</dbReference>
<dbReference type="GO" id="GO:0016787">
    <property type="term" value="F:hydrolase activity"/>
    <property type="evidence" value="ECO:0007669"/>
    <property type="project" value="UniProtKB-KW"/>
</dbReference>
<dbReference type="RefSeq" id="WP_085804556.1">
    <property type="nucleotide sequence ID" value="NZ_FWFX01000002.1"/>
</dbReference>